<gene>
    <name evidence="3" type="ORF">HMPREF1541_02381</name>
</gene>
<feature type="region of interest" description="Disordered" evidence="1">
    <location>
        <begin position="335"/>
        <end position="364"/>
    </location>
</feature>
<dbReference type="Pfam" id="PF24355">
    <property type="entry name" value="DUF7514"/>
    <property type="match status" value="1"/>
</dbReference>
<dbReference type="InterPro" id="IPR055936">
    <property type="entry name" value="DUF7514"/>
</dbReference>
<feature type="region of interest" description="Disordered" evidence="1">
    <location>
        <begin position="1"/>
        <end position="59"/>
    </location>
</feature>
<sequence>MAYQDHFPPPDPKPDPRYLQPHTQTSFSSVGSMPDLDQVRSRDNPLAQDGYTSDSSRYSRARLPINEAVNSAFTNSAATASAISPEILQQLTSQITANVIQQLKVSNLSVPNASPNLNPETKSSTGGSPPLDRAAVYTPPSPFISTETQRSPGHSGLGVDMPNGASPPLAERRLSPPLSQHSQADEERNFRPKGPQRISTGGDMTVVEKIWGKLVDDLGAPTPRLGQFLRGIAMHLIQDYEPKDSLVVTPAKMQRYYEETKLGSESYPWKDIFDDRTSSISRMLRELDVQHHLIQERPNERPDIPCLTPQGFETWCTLLIKAHPEQEHQRLAKTALEFPISNPDNKSERFPKELSRRLFPKQSDSAVEAKLRKSISVHCNVNLSSRHNSVVQPEQNVDNEPRASNAGLNSNNGVPPTPRDLHASAENNPRGRPHSFSSSSATGGAVVSDGDDTPTPQPIERERKPYAAQPGGGKEYSNTQPPASASELKPPTADAAKLKRSASNRESRPRPDDNIKPRPPPISVQQQSANTATNSAPIEIPESRHRHRNSVYYKDPPSTNGGPRRARSPSASKDSKFSARYSEPQESFNTFPPVGSAPADFERERDKRYRDYEVQRERLAGDRYDAARMSAYDPRDRDRERGDVRPRGQSIASYGHAEDDYYRSSGGYPPPERARDNGPVGGTYGVSAGSYTAPPGPHYPPSSYREGR</sequence>
<dbReference type="VEuPathDB" id="FungiDB:HMPREF1541_02381"/>
<feature type="compositionally biased region" description="Basic and acidic residues" evidence="1">
    <location>
        <begin position="345"/>
        <end position="356"/>
    </location>
</feature>
<feature type="domain" description="DUF7514" evidence="2">
    <location>
        <begin position="212"/>
        <end position="373"/>
    </location>
</feature>
<evidence type="ECO:0000259" key="2">
    <source>
        <dbReference type="Pfam" id="PF24355"/>
    </source>
</evidence>
<protein>
    <recommendedName>
        <fullName evidence="2">DUF7514 domain-containing protein</fullName>
    </recommendedName>
</protein>
<dbReference type="STRING" id="1220924.W2S3F6"/>
<accession>W2S3F6</accession>
<dbReference type="EMBL" id="KB822718">
    <property type="protein sequence ID" value="ETN43222.1"/>
    <property type="molecule type" value="Genomic_DNA"/>
</dbReference>
<dbReference type="PANTHER" id="PTHR39611">
    <property type="entry name" value="HYDROXYPROLINE-RICH GLYCOPROTEIN DZ-HRGP-RELATED"/>
    <property type="match status" value="1"/>
</dbReference>
<evidence type="ECO:0000313" key="4">
    <source>
        <dbReference type="Proteomes" id="UP000030752"/>
    </source>
</evidence>
<dbReference type="eggNOG" id="ENOG502S6DG">
    <property type="taxonomic scope" value="Eukaryota"/>
</dbReference>
<feature type="compositionally biased region" description="Polar residues" evidence="1">
    <location>
        <begin position="110"/>
        <end position="127"/>
    </location>
</feature>
<feature type="compositionally biased region" description="Polar residues" evidence="1">
    <location>
        <begin position="21"/>
        <end position="31"/>
    </location>
</feature>
<feature type="compositionally biased region" description="Polar residues" evidence="1">
    <location>
        <begin position="523"/>
        <end position="536"/>
    </location>
</feature>
<feature type="compositionally biased region" description="Basic and acidic residues" evidence="1">
    <location>
        <begin position="633"/>
        <end position="646"/>
    </location>
</feature>
<feature type="region of interest" description="Disordered" evidence="1">
    <location>
        <begin position="386"/>
        <end position="708"/>
    </location>
</feature>
<keyword evidence="4" id="KW-1185">Reference proteome</keyword>
<feature type="compositionally biased region" description="Polar residues" evidence="1">
    <location>
        <begin position="143"/>
        <end position="152"/>
    </location>
</feature>
<feature type="compositionally biased region" description="Basic and acidic residues" evidence="1">
    <location>
        <begin position="600"/>
        <end position="626"/>
    </location>
</feature>
<dbReference type="PANTHER" id="PTHR39611:SF1">
    <property type="entry name" value="HYDROXYPROLINE-RICH GLYCOPROTEIN DZ-HRGP"/>
    <property type="match status" value="1"/>
</dbReference>
<dbReference type="HOGENOM" id="CLU_021115_0_0_1"/>
<evidence type="ECO:0000313" key="3">
    <source>
        <dbReference type="EMBL" id="ETN43222.1"/>
    </source>
</evidence>
<evidence type="ECO:0000256" key="1">
    <source>
        <dbReference type="SAM" id="MobiDB-lite"/>
    </source>
</evidence>
<dbReference type="InParanoid" id="W2S3F6"/>
<feature type="compositionally biased region" description="Polar residues" evidence="1">
    <location>
        <begin position="386"/>
        <end position="398"/>
    </location>
</feature>
<dbReference type="Proteomes" id="UP000030752">
    <property type="component" value="Unassembled WGS sequence"/>
</dbReference>
<organism evidence="3 4">
    <name type="scientific">Cyphellophora europaea (strain CBS 101466)</name>
    <name type="common">Phialophora europaea</name>
    <dbReference type="NCBI Taxonomy" id="1220924"/>
    <lineage>
        <taxon>Eukaryota</taxon>
        <taxon>Fungi</taxon>
        <taxon>Dikarya</taxon>
        <taxon>Ascomycota</taxon>
        <taxon>Pezizomycotina</taxon>
        <taxon>Eurotiomycetes</taxon>
        <taxon>Chaetothyriomycetidae</taxon>
        <taxon>Chaetothyriales</taxon>
        <taxon>Cyphellophoraceae</taxon>
        <taxon>Cyphellophora</taxon>
    </lineage>
</organism>
<feature type="compositionally biased region" description="Low complexity" evidence="1">
    <location>
        <begin position="435"/>
        <end position="448"/>
    </location>
</feature>
<reference evidence="3 4" key="1">
    <citation type="submission" date="2013-03" db="EMBL/GenBank/DDBJ databases">
        <title>The Genome Sequence of Phialophora europaea CBS 101466.</title>
        <authorList>
            <consortium name="The Broad Institute Genomics Platform"/>
            <person name="Cuomo C."/>
            <person name="de Hoog S."/>
            <person name="Gorbushina A."/>
            <person name="Walker B."/>
            <person name="Young S.K."/>
            <person name="Zeng Q."/>
            <person name="Gargeya S."/>
            <person name="Fitzgerald M."/>
            <person name="Haas B."/>
            <person name="Abouelleil A."/>
            <person name="Allen A.W."/>
            <person name="Alvarado L."/>
            <person name="Arachchi H.M."/>
            <person name="Berlin A.M."/>
            <person name="Chapman S.B."/>
            <person name="Gainer-Dewar J."/>
            <person name="Goldberg J."/>
            <person name="Griggs A."/>
            <person name="Gujja S."/>
            <person name="Hansen M."/>
            <person name="Howarth C."/>
            <person name="Imamovic A."/>
            <person name="Ireland A."/>
            <person name="Larimer J."/>
            <person name="McCowan C."/>
            <person name="Murphy C."/>
            <person name="Pearson M."/>
            <person name="Poon T.W."/>
            <person name="Priest M."/>
            <person name="Roberts A."/>
            <person name="Saif S."/>
            <person name="Shea T."/>
            <person name="Sisk P."/>
            <person name="Sykes S."/>
            <person name="Wortman J."/>
            <person name="Nusbaum C."/>
            <person name="Birren B."/>
        </authorList>
    </citation>
    <scope>NUCLEOTIDE SEQUENCE [LARGE SCALE GENOMIC DNA]</scope>
    <source>
        <strain evidence="3 4">CBS 101466</strain>
    </source>
</reference>
<feature type="compositionally biased region" description="Basic and acidic residues" evidence="1">
    <location>
        <begin position="503"/>
        <end position="516"/>
    </location>
</feature>
<name>W2S3F6_CYPE1</name>
<dbReference type="AlphaFoldDB" id="W2S3F6"/>
<dbReference type="RefSeq" id="XP_008714958.1">
    <property type="nucleotide sequence ID" value="XM_008716736.1"/>
</dbReference>
<dbReference type="GeneID" id="19969720"/>
<proteinExistence type="predicted"/>
<feature type="region of interest" description="Disordered" evidence="1">
    <location>
        <begin position="110"/>
        <end position="201"/>
    </location>
</feature>
<dbReference type="OrthoDB" id="5413703at2759"/>